<dbReference type="InterPro" id="IPR039145">
    <property type="entry name" value="Ribosomal_mL40_metazoa/plant"/>
</dbReference>
<dbReference type="Pfam" id="PF09812">
    <property type="entry name" value="MRP-L28"/>
    <property type="match status" value="1"/>
</dbReference>
<dbReference type="PANTHER" id="PTHR13359:SF2">
    <property type="entry name" value="LARGE RIBOSOMAL SUBUNIT PROTEIN ML40"/>
    <property type="match status" value="1"/>
</dbReference>
<dbReference type="OrthoDB" id="5977625at2759"/>
<name>A0A7I8W102_9ANNE</name>
<dbReference type="Gene3D" id="6.10.250.3440">
    <property type="match status" value="1"/>
</dbReference>
<comment type="caution">
    <text evidence="10">The sequence shown here is derived from an EMBL/GenBank/DDBJ whole genome shotgun (WGS) entry which is preliminary data.</text>
</comment>
<accession>A0A7I8W102</accession>
<dbReference type="Proteomes" id="UP000549394">
    <property type="component" value="Unassembled WGS sequence"/>
</dbReference>
<evidence type="ECO:0000256" key="9">
    <source>
        <dbReference type="SAM" id="MobiDB-lite"/>
    </source>
</evidence>
<evidence type="ECO:0000313" key="11">
    <source>
        <dbReference type="Proteomes" id="UP000549394"/>
    </source>
</evidence>
<dbReference type="GO" id="GO:0005762">
    <property type="term" value="C:mitochondrial large ribosomal subunit"/>
    <property type="evidence" value="ECO:0007669"/>
    <property type="project" value="InterPro"/>
</dbReference>
<evidence type="ECO:0000313" key="10">
    <source>
        <dbReference type="EMBL" id="CAD5121837.1"/>
    </source>
</evidence>
<reference evidence="10 11" key="1">
    <citation type="submission" date="2020-08" db="EMBL/GenBank/DDBJ databases">
        <authorList>
            <person name="Hejnol A."/>
        </authorList>
    </citation>
    <scope>NUCLEOTIDE SEQUENCE [LARGE SCALE GENOMIC DNA]</scope>
</reference>
<keyword evidence="5" id="KW-0496">Mitochondrion</keyword>
<dbReference type="EMBL" id="CAJFCJ010000015">
    <property type="protein sequence ID" value="CAD5121837.1"/>
    <property type="molecule type" value="Genomic_DNA"/>
</dbReference>
<evidence type="ECO:0000256" key="5">
    <source>
        <dbReference type="ARBA" id="ARBA00023128"/>
    </source>
</evidence>
<keyword evidence="6" id="KW-0687">Ribonucleoprotein</keyword>
<gene>
    <name evidence="10" type="ORF">DGYR_LOCUS9737</name>
</gene>
<feature type="region of interest" description="Disordered" evidence="9">
    <location>
        <begin position="171"/>
        <end position="195"/>
    </location>
</feature>
<protein>
    <recommendedName>
        <fullName evidence="7">Large ribosomal subunit protein mL40</fullName>
    </recommendedName>
    <alternativeName>
        <fullName evidence="8">39S ribosomal protein L40, mitochondrial</fullName>
    </alternativeName>
</protein>
<evidence type="ECO:0000256" key="7">
    <source>
        <dbReference type="ARBA" id="ARBA00035192"/>
    </source>
</evidence>
<keyword evidence="3" id="KW-0809">Transit peptide</keyword>
<keyword evidence="11" id="KW-1185">Reference proteome</keyword>
<keyword evidence="4" id="KW-0689">Ribosomal protein</keyword>
<evidence type="ECO:0000256" key="6">
    <source>
        <dbReference type="ARBA" id="ARBA00023274"/>
    </source>
</evidence>
<proteinExistence type="inferred from homology"/>
<dbReference type="InterPro" id="IPR019192">
    <property type="entry name" value="Ribosomal_mL40"/>
</dbReference>
<comment type="similarity">
    <text evidence="2">Belongs to the mitochondrion-specific ribosomal protein mL40 family.</text>
</comment>
<evidence type="ECO:0000256" key="3">
    <source>
        <dbReference type="ARBA" id="ARBA00022946"/>
    </source>
</evidence>
<organism evidence="10 11">
    <name type="scientific">Dimorphilus gyrociliatus</name>
    <dbReference type="NCBI Taxonomy" id="2664684"/>
    <lineage>
        <taxon>Eukaryota</taxon>
        <taxon>Metazoa</taxon>
        <taxon>Spiralia</taxon>
        <taxon>Lophotrochozoa</taxon>
        <taxon>Annelida</taxon>
        <taxon>Polychaeta</taxon>
        <taxon>Polychaeta incertae sedis</taxon>
        <taxon>Dinophilidae</taxon>
        <taxon>Dimorphilus</taxon>
    </lineage>
</organism>
<evidence type="ECO:0000256" key="2">
    <source>
        <dbReference type="ARBA" id="ARBA00009360"/>
    </source>
</evidence>
<sequence>MMALRKFWQRSVHIIQNTAIYTPAANFHTSEALCSAPMKKKRKLDINIVIQKEIKKKRKLEKQIRRLEAKGRILKPIDEIVGDRSIMKTIESRKRPTDNENSKNEEEVKALQRRWANYKFDQHVKETKQISDAIDCQNEALIELRKISEDLYQLAIQTDNDLVPFKRIGPVSTPPISNYNPPDGEYIDTTRKYDK</sequence>
<evidence type="ECO:0000256" key="4">
    <source>
        <dbReference type="ARBA" id="ARBA00022980"/>
    </source>
</evidence>
<comment type="subcellular location">
    <subcellularLocation>
        <location evidence="1">Mitochondrion</location>
    </subcellularLocation>
</comment>
<dbReference type="PANTHER" id="PTHR13359">
    <property type="entry name" value="39S RIBOSOMAL PROTEIN L40, MITOCHONDRIAL"/>
    <property type="match status" value="1"/>
</dbReference>
<dbReference type="FunFam" id="6.10.250.3440:FF:000001">
    <property type="entry name" value="Mitochondrial ribosomal protein L40"/>
    <property type="match status" value="1"/>
</dbReference>
<evidence type="ECO:0000256" key="8">
    <source>
        <dbReference type="ARBA" id="ARBA00083752"/>
    </source>
</evidence>
<dbReference type="AlphaFoldDB" id="A0A7I8W102"/>
<evidence type="ECO:0000256" key="1">
    <source>
        <dbReference type="ARBA" id="ARBA00004173"/>
    </source>
</evidence>